<organism evidence="4 5">
    <name type="scientific">Candidatus Scatavimonas merdigallinarum</name>
    <dbReference type="NCBI Taxonomy" id="2840914"/>
    <lineage>
        <taxon>Bacteria</taxon>
        <taxon>Bacillati</taxon>
        <taxon>Bacillota</taxon>
        <taxon>Clostridia</taxon>
        <taxon>Eubacteriales</taxon>
        <taxon>Oscillospiraceae</taxon>
        <taxon>Oscillospiraceae incertae sedis</taxon>
        <taxon>Candidatus Scatavimonas</taxon>
    </lineage>
</organism>
<dbReference type="GO" id="GO:0005829">
    <property type="term" value="C:cytosol"/>
    <property type="evidence" value="ECO:0007669"/>
    <property type="project" value="TreeGrafter"/>
</dbReference>
<dbReference type="SUPFAM" id="SSF51556">
    <property type="entry name" value="Metallo-dependent hydrolases"/>
    <property type="match status" value="1"/>
</dbReference>
<feature type="binding site" evidence="3">
    <location>
        <position position="128"/>
    </location>
    <ligand>
        <name>a divalent metal cation</name>
        <dbReference type="ChEBI" id="CHEBI:60240"/>
        <label>2</label>
    </ligand>
</feature>
<dbReference type="InterPro" id="IPR032466">
    <property type="entry name" value="Metal_Hydrolase"/>
</dbReference>
<sequence>MIFDVHAHYDDEAFDPDRETLLKSLPEKGVAAVVNASTNAQTAQEGLKYAEQYSFFWTTVGYHPQCADKAGEGYLTEMEQLLRHPKAVAVGEIGLDYYWDDVPRELQKKVFEQQIVLALELDLPVVVHDRQAHQDTMELLKKYKPRGFVHCFSGSVEMARELYRLGMSVSLGGVVTFKNARHSTEVVRDAPLDRLLLETDAPYLAPVPFRGKRCDSSMILYSAEKMAQLRGMPVETLLRATAENACAMYGIDPKLLRGKEATP</sequence>
<evidence type="ECO:0000256" key="3">
    <source>
        <dbReference type="PIRSR" id="PIRSR005902-1"/>
    </source>
</evidence>
<evidence type="ECO:0000256" key="1">
    <source>
        <dbReference type="ARBA" id="ARBA00022723"/>
    </source>
</evidence>
<dbReference type="GO" id="GO:0004536">
    <property type="term" value="F:DNA nuclease activity"/>
    <property type="evidence" value="ECO:0007669"/>
    <property type="project" value="InterPro"/>
</dbReference>
<dbReference type="GO" id="GO:0046872">
    <property type="term" value="F:metal ion binding"/>
    <property type="evidence" value="ECO:0007669"/>
    <property type="project" value="UniProtKB-KW"/>
</dbReference>
<dbReference type="AlphaFoldDB" id="A0A9D0ZK73"/>
<dbReference type="NCBIfam" id="TIGR00010">
    <property type="entry name" value="YchF/TatD family DNA exonuclease"/>
    <property type="match status" value="1"/>
</dbReference>
<keyword evidence="1 3" id="KW-0479">Metal-binding</keyword>
<dbReference type="PANTHER" id="PTHR46124:SF2">
    <property type="entry name" value="D-AMINOACYL-TRNA DEACYLASE"/>
    <property type="match status" value="1"/>
</dbReference>
<dbReference type="Gene3D" id="3.20.20.140">
    <property type="entry name" value="Metal-dependent hydrolases"/>
    <property type="match status" value="1"/>
</dbReference>
<protein>
    <submittedName>
        <fullName evidence="4">TatD family hydrolase</fullName>
    </submittedName>
</protein>
<reference evidence="4" key="1">
    <citation type="submission" date="2020-10" db="EMBL/GenBank/DDBJ databases">
        <authorList>
            <person name="Gilroy R."/>
        </authorList>
    </citation>
    <scope>NUCLEOTIDE SEQUENCE</scope>
    <source>
        <strain evidence="4">ChiSjej1B19-3389</strain>
    </source>
</reference>
<dbReference type="InterPro" id="IPR015991">
    <property type="entry name" value="TatD/YcfH-like"/>
</dbReference>
<accession>A0A9D0ZK73</accession>
<dbReference type="GO" id="GO:0016788">
    <property type="term" value="F:hydrolase activity, acting on ester bonds"/>
    <property type="evidence" value="ECO:0007669"/>
    <property type="project" value="InterPro"/>
</dbReference>
<comment type="caution">
    <text evidence="4">The sequence shown here is derived from an EMBL/GenBank/DDBJ whole genome shotgun (WGS) entry which is preliminary data.</text>
</comment>
<evidence type="ECO:0000313" key="4">
    <source>
        <dbReference type="EMBL" id="HIQ80849.1"/>
    </source>
</evidence>
<dbReference type="PANTHER" id="PTHR46124">
    <property type="entry name" value="D-AMINOACYL-TRNA DEACYLASE"/>
    <property type="match status" value="1"/>
</dbReference>
<dbReference type="CDD" id="cd01310">
    <property type="entry name" value="TatD_DNAse"/>
    <property type="match status" value="1"/>
</dbReference>
<dbReference type="FunFam" id="3.20.20.140:FF:000005">
    <property type="entry name" value="TatD family hydrolase"/>
    <property type="match status" value="1"/>
</dbReference>
<dbReference type="Proteomes" id="UP000886787">
    <property type="component" value="Unassembled WGS sequence"/>
</dbReference>
<feature type="binding site" evidence="3">
    <location>
        <position position="92"/>
    </location>
    <ligand>
        <name>a divalent metal cation</name>
        <dbReference type="ChEBI" id="CHEBI:60240"/>
        <label>1</label>
    </ligand>
</feature>
<dbReference type="InterPro" id="IPR001130">
    <property type="entry name" value="TatD-like"/>
</dbReference>
<gene>
    <name evidence="4" type="ORF">IAD32_06140</name>
</gene>
<feature type="binding site" evidence="3">
    <location>
        <position position="200"/>
    </location>
    <ligand>
        <name>a divalent metal cation</name>
        <dbReference type="ChEBI" id="CHEBI:60240"/>
        <label>1</label>
    </ligand>
</feature>
<dbReference type="Pfam" id="PF01026">
    <property type="entry name" value="TatD_DNase"/>
    <property type="match status" value="1"/>
</dbReference>
<dbReference type="PIRSF" id="PIRSF005902">
    <property type="entry name" value="DNase_TatD"/>
    <property type="match status" value="1"/>
</dbReference>
<evidence type="ECO:0000256" key="2">
    <source>
        <dbReference type="ARBA" id="ARBA00022801"/>
    </source>
</evidence>
<feature type="binding site" evidence="3">
    <location>
        <position position="8"/>
    </location>
    <ligand>
        <name>a divalent metal cation</name>
        <dbReference type="ChEBI" id="CHEBI:60240"/>
        <label>1</label>
    </ligand>
</feature>
<name>A0A9D0ZK73_9FIRM</name>
<reference evidence="4" key="2">
    <citation type="journal article" date="2021" name="PeerJ">
        <title>Extensive microbial diversity within the chicken gut microbiome revealed by metagenomics and culture.</title>
        <authorList>
            <person name="Gilroy R."/>
            <person name="Ravi A."/>
            <person name="Getino M."/>
            <person name="Pursley I."/>
            <person name="Horton D.L."/>
            <person name="Alikhan N.F."/>
            <person name="Baker D."/>
            <person name="Gharbi K."/>
            <person name="Hall N."/>
            <person name="Watson M."/>
            <person name="Adriaenssens E.M."/>
            <person name="Foster-Nyarko E."/>
            <person name="Jarju S."/>
            <person name="Secka A."/>
            <person name="Antonio M."/>
            <person name="Oren A."/>
            <person name="Chaudhuri R.R."/>
            <person name="La Ragione R."/>
            <person name="Hildebrand F."/>
            <person name="Pallen M.J."/>
        </authorList>
    </citation>
    <scope>NUCLEOTIDE SEQUENCE</scope>
    <source>
        <strain evidence="4">ChiSjej1B19-3389</strain>
    </source>
</reference>
<keyword evidence="2 4" id="KW-0378">Hydrolase</keyword>
<evidence type="ECO:0000313" key="5">
    <source>
        <dbReference type="Proteomes" id="UP000886787"/>
    </source>
</evidence>
<proteinExistence type="predicted"/>
<dbReference type="EMBL" id="DVFW01000028">
    <property type="protein sequence ID" value="HIQ80849.1"/>
    <property type="molecule type" value="Genomic_DNA"/>
</dbReference>
<feature type="binding site" evidence="3">
    <location>
        <position position="6"/>
    </location>
    <ligand>
        <name>a divalent metal cation</name>
        <dbReference type="ChEBI" id="CHEBI:60240"/>
        <label>1</label>
    </ligand>
</feature>
<feature type="binding site" evidence="3">
    <location>
        <position position="150"/>
    </location>
    <ligand>
        <name>a divalent metal cation</name>
        <dbReference type="ChEBI" id="CHEBI:60240"/>
        <label>2</label>
    </ligand>
</feature>